<evidence type="ECO:0000313" key="3">
    <source>
        <dbReference type="Proteomes" id="UP000199643"/>
    </source>
</evidence>
<dbReference type="EMBL" id="FNCH01000006">
    <property type="protein sequence ID" value="SDG38353.1"/>
    <property type="molecule type" value="Genomic_DNA"/>
</dbReference>
<dbReference type="STRING" id="405671.SAMN05421827_10622"/>
<organism evidence="2 3">
    <name type="scientific">Pedobacter terrae</name>
    <dbReference type="NCBI Taxonomy" id="405671"/>
    <lineage>
        <taxon>Bacteria</taxon>
        <taxon>Pseudomonadati</taxon>
        <taxon>Bacteroidota</taxon>
        <taxon>Sphingobacteriia</taxon>
        <taxon>Sphingobacteriales</taxon>
        <taxon>Sphingobacteriaceae</taxon>
        <taxon>Pedobacter</taxon>
    </lineage>
</organism>
<evidence type="ECO:0000313" key="2">
    <source>
        <dbReference type="EMBL" id="SDG38353.1"/>
    </source>
</evidence>
<feature type="signal peptide" evidence="1">
    <location>
        <begin position="1"/>
        <end position="22"/>
    </location>
</feature>
<dbReference type="OrthoDB" id="797136at2"/>
<keyword evidence="1" id="KW-0732">Signal</keyword>
<feature type="chain" id="PRO_5011769903" evidence="1">
    <location>
        <begin position="23"/>
        <end position="161"/>
    </location>
</feature>
<dbReference type="AlphaFoldDB" id="A0A1G7TSR4"/>
<name>A0A1G7TSR4_9SPHI</name>
<reference evidence="3" key="1">
    <citation type="submission" date="2016-10" db="EMBL/GenBank/DDBJ databases">
        <authorList>
            <person name="Varghese N."/>
            <person name="Submissions S."/>
        </authorList>
    </citation>
    <scope>NUCLEOTIDE SEQUENCE [LARGE SCALE GENOMIC DNA]</scope>
    <source>
        <strain evidence="3">DSM 17933</strain>
    </source>
</reference>
<dbReference type="RefSeq" id="WP_090499045.1">
    <property type="nucleotide sequence ID" value="NZ_FNCH01000006.1"/>
</dbReference>
<gene>
    <name evidence="2" type="ORF">SAMN05421827_10622</name>
</gene>
<dbReference type="Proteomes" id="UP000199643">
    <property type="component" value="Unassembled WGS sequence"/>
</dbReference>
<keyword evidence="3" id="KW-1185">Reference proteome</keyword>
<sequence>MKKFTRCLKMSLLPACCMFLCAFSDPESMEQCASYLHKTFTDHYDNSQESDRIKRYELNVTNNGFCRYKRYFNNGKTEYFAFKLSKFKDMDYYGTTTSGKLYIHTKGDDVIVQTYKDKGGDVDSMATQVIIPLKNMEAEDLNLIRDNLNKINAEVSILQKP</sequence>
<accession>A0A1G7TSR4</accession>
<evidence type="ECO:0000256" key="1">
    <source>
        <dbReference type="SAM" id="SignalP"/>
    </source>
</evidence>
<proteinExistence type="predicted"/>
<protein>
    <submittedName>
        <fullName evidence="2">Uncharacterized protein</fullName>
    </submittedName>
</protein>